<gene>
    <name evidence="1" type="ORF">GCM10011425_36240</name>
</gene>
<evidence type="ECO:0000313" key="1">
    <source>
        <dbReference type="EMBL" id="GGI52412.1"/>
    </source>
</evidence>
<dbReference type="RefSeq" id="WP_188418529.1">
    <property type="nucleotide sequence ID" value="NZ_BMDO01000013.1"/>
</dbReference>
<reference evidence="1" key="2">
    <citation type="submission" date="2020-09" db="EMBL/GenBank/DDBJ databases">
        <authorList>
            <person name="Sun Q."/>
            <person name="Sedlacek I."/>
        </authorList>
    </citation>
    <scope>NUCLEOTIDE SEQUENCE</scope>
    <source>
        <strain evidence="1">CCM 8711</strain>
    </source>
</reference>
<evidence type="ECO:0000313" key="2">
    <source>
        <dbReference type="Proteomes" id="UP000662074"/>
    </source>
</evidence>
<dbReference type="EMBL" id="BMDO01000013">
    <property type="protein sequence ID" value="GGI52412.1"/>
    <property type="molecule type" value="Genomic_DNA"/>
</dbReference>
<comment type="caution">
    <text evidence="1">The sequence shown here is derived from an EMBL/GenBank/DDBJ whole genome shotgun (WGS) entry which is preliminary data.</text>
</comment>
<proteinExistence type="predicted"/>
<keyword evidence="2" id="KW-1185">Reference proteome</keyword>
<sequence length="189" mass="22186">MNFIQRSQYEVWANFRVAKKSVDHIREFFINEIGVQPESLVKNLHLTVYHSRRPMPNVKETKVSCILSVDTMETRFMVLAPGGENPRPDLIPADRKIGIRIHRTSQLRIPIEKYRSRFFLHENRRILGKRKPSTKLKSAFGARHFQPHIALLLPGNNMPLDLKTIGDAFRDYVQEIHFDQFQIISRRNV</sequence>
<name>A0A917JD70_9SPHI</name>
<dbReference type="Proteomes" id="UP000662074">
    <property type="component" value="Unassembled WGS sequence"/>
</dbReference>
<organism evidence="1 2">
    <name type="scientific">Mucilaginibacter galii</name>
    <dbReference type="NCBI Taxonomy" id="2005073"/>
    <lineage>
        <taxon>Bacteria</taxon>
        <taxon>Pseudomonadati</taxon>
        <taxon>Bacteroidota</taxon>
        <taxon>Sphingobacteriia</taxon>
        <taxon>Sphingobacteriales</taxon>
        <taxon>Sphingobacteriaceae</taxon>
        <taxon>Mucilaginibacter</taxon>
    </lineage>
</organism>
<reference evidence="1" key="1">
    <citation type="journal article" date="2014" name="Int. J. Syst. Evol. Microbiol.">
        <title>Complete genome sequence of Corynebacterium casei LMG S-19264T (=DSM 44701T), isolated from a smear-ripened cheese.</title>
        <authorList>
            <consortium name="US DOE Joint Genome Institute (JGI-PGF)"/>
            <person name="Walter F."/>
            <person name="Albersmeier A."/>
            <person name="Kalinowski J."/>
            <person name="Ruckert C."/>
        </authorList>
    </citation>
    <scope>NUCLEOTIDE SEQUENCE</scope>
    <source>
        <strain evidence="1">CCM 8711</strain>
    </source>
</reference>
<accession>A0A917JD70</accession>
<dbReference type="AlphaFoldDB" id="A0A917JD70"/>
<protein>
    <submittedName>
        <fullName evidence="1">Uncharacterized protein</fullName>
    </submittedName>
</protein>